<sequence length="33" mass="3674">MIQRKQATLLEELLDYVCQTACTSGPFDLGTDL</sequence>
<dbReference type="Proteomes" id="UP000054423">
    <property type="component" value="Unassembled WGS sequence"/>
</dbReference>
<evidence type="ECO:0000313" key="1">
    <source>
        <dbReference type="EMBL" id="ETL86269.1"/>
    </source>
</evidence>
<dbReference type="AlphaFoldDB" id="W2KNV3"/>
<name>W2KNV3_PHYNI</name>
<accession>W2KNV3</accession>
<proteinExistence type="predicted"/>
<organism evidence="1">
    <name type="scientific">Phytophthora nicotianae</name>
    <name type="common">Potato buckeye rot agent</name>
    <name type="synonym">Phytophthora parasitica</name>
    <dbReference type="NCBI Taxonomy" id="4792"/>
    <lineage>
        <taxon>Eukaryota</taxon>
        <taxon>Sar</taxon>
        <taxon>Stramenopiles</taxon>
        <taxon>Oomycota</taxon>
        <taxon>Peronosporomycetes</taxon>
        <taxon>Peronosporales</taxon>
        <taxon>Peronosporaceae</taxon>
        <taxon>Phytophthora</taxon>
    </lineage>
</organism>
<dbReference type="EMBL" id="KI681348">
    <property type="protein sequence ID" value="ETL86269.1"/>
    <property type="molecule type" value="Genomic_DNA"/>
</dbReference>
<protein>
    <submittedName>
        <fullName evidence="1">Uncharacterized protein</fullName>
    </submittedName>
</protein>
<reference evidence="1" key="1">
    <citation type="submission" date="2013-11" db="EMBL/GenBank/DDBJ databases">
        <title>The Genome Sequence of Phytophthora parasitica CHvinca01.</title>
        <authorList>
            <consortium name="The Broad Institute Genomics Platform"/>
            <person name="Russ C."/>
            <person name="Tyler B."/>
            <person name="Panabieres F."/>
            <person name="Shan W."/>
            <person name="Tripathy S."/>
            <person name="Grunwald N."/>
            <person name="Machado M."/>
            <person name="Johnson C.S."/>
            <person name="Arredondo F."/>
            <person name="Hong C."/>
            <person name="Coffey M."/>
            <person name="Young S.K."/>
            <person name="Zeng Q."/>
            <person name="Gargeya S."/>
            <person name="Fitzgerald M."/>
            <person name="Abouelleil A."/>
            <person name="Alvarado L."/>
            <person name="Chapman S.B."/>
            <person name="Gainer-Dewar J."/>
            <person name="Goldberg J."/>
            <person name="Griggs A."/>
            <person name="Gujja S."/>
            <person name="Hansen M."/>
            <person name="Howarth C."/>
            <person name="Imamovic A."/>
            <person name="Ireland A."/>
            <person name="Larimer J."/>
            <person name="McCowan C."/>
            <person name="Murphy C."/>
            <person name="Pearson M."/>
            <person name="Poon T.W."/>
            <person name="Priest M."/>
            <person name="Roberts A."/>
            <person name="Saif S."/>
            <person name="Shea T."/>
            <person name="Sykes S."/>
            <person name="Wortman J."/>
            <person name="Nusbaum C."/>
            <person name="Birren B."/>
        </authorList>
    </citation>
    <scope>NUCLEOTIDE SEQUENCE [LARGE SCALE GENOMIC DNA]</scope>
    <source>
        <strain evidence="1">CHvinca01</strain>
    </source>
</reference>
<gene>
    <name evidence="1" type="ORF">L917_14293</name>
</gene>